<feature type="transmembrane region" description="Helical" evidence="3">
    <location>
        <begin position="942"/>
        <end position="963"/>
    </location>
</feature>
<dbReference type="PANTHER" id="PTHR24015">
    <property type="entry name" value="OS07G0578800 PROTEIN-RELATED"/>
    <property type="match status" value="1"/>
</dbReference>
<feature type="repeat" description="PPR" evidence="2">
    <location>
        <begin position="75"/>
        <end position="109"/>
    </location>
</feature>
<dbReference type="InParanoid" id="D8R5Z8"/>
<dbReference type="GO" id="GO:0009451">
    <property type="term" value="P:RNA modification"/>
    <property type="evidence" value="ECO:0000318"/>
    <property type="project" value="GO_Central"/>
</dbReference>
<feature type="repeat" description="PPR" evidence="2">
    <location>
        <begin position="582"/>
        <end position="616"/>
    </location>
</feature>
<dbReference type="GO" id="GO:0048731">
    <property type="term" value="P:system development"/>
    <property type="evidence" value="ECO:0007669"/>
    <property type="project" value="UniProtKB-ARBA"/>
</dbReference>
<reference evidence="4 5" key="1">
    <citation type="journal article" date="2011" name="Science">
        <title>The Selaginella genome identifies genetic changes associated with the evolution of vascular plants.</title>
        <authorList>
            <person name="Banks J.A."/>
            <person name="Nishiyama T."/>
            <person name="Hasebe M."/>
            <person name="Bowman J.L."/>
            <person name="Gribskov M."/>
            <person name="dePamphilis C."/>
            <person name="Albert V.A."/>
            <person name="Aono N."/>
            <person name="Aoyama T."/>
            <person name="Ambrose B.A."/>
            <person name="Ashton N.W."/>
            <person name="Axtell M.J."/>
            <person name="Barker E."/>
            <person name="Barker M.S."/>
            <person name="Bennetzen J.L."/>
            <person name="Bonawitz N.D."/>
            <person name="Chapple C."/>
            <person name="Cheng C."/>
            <person name="Correa L.G."/>
            <person name="Dacre M."/>
            <person name="DeBarry J."/>
            <person name="Dreyer I."/>
            <person name="Elias M."/>
            <person name="Engstrom E.M."/>
            <person name="Estelle M."/>
            <person name="Feng L."/>
            <person name="Finet C."/>
            <person name="Floyd S.K."/>
            <person name="Frommer W.B."/>
            <person name="Fujita T."/>
            <person name="Gramzow L."/>
            <person name="Gutensohn M."/>
            <person name="Harholt J."/>
            <person name="Hattori M."/>
            <person name="Heyl A."/>
            <person name="Hirai T."/>
            <person name="Hiwatashi Y."/>
            <person name="Ishikawa M."/>
            <person name="Iwata M."/>
            <person name="Karol K.G."/>
            <person name="Koehler B."/>
            <person name="Kolukisaoglu U."/>
            <person name="Kubo M."/>
            <person name="Kurata T."/>
            <person name="Lalonde S."/>
            <person name="Li K."/>
            <person name="Li Y."/>
            <person name="Litt A."/>
            <person name="Lyons E."/>
            <person name="Manning G."/>
            <person name="Maruyama T."/>
            <person name="Michael T.P."/>
            <person name="Mikami K."/>
            <person name="Miyazaki S."/>
            <person name="Morinaga S."/>
            <person name="Murata T."/>
            <person name="Mueller-Roeber B."/>
            <person name="Nelson D.R."/>
            <person name="Obara M."/>
            <person name="Oguri Y."/>
            <person name="Olmstead R.G."/>
            <person name="Onodera N."/>
            <person name="Petersen B.L."/>
            <person name="Pils B."/>
            <person name="Prigge M."/>
            <person name="Rensing S.A."/>
            <person name="Riano-Pachon D.M."/>
            <person name="Roberts A.W."/>
            <person name="Sato Y."/>
            <person name="Scheller H.V."/>
            <person name="Schulz B."/>
            <person name="Schulz C."/>
            <person name="Shakirov E.V."/>
            <person name="Shibagaki N."/>
            <person name="Shinohara N."/>
            <person name="Shippen D.E."/>
            <person name="Soerensen I."/>
            <person name="Sotooka R."/>
            <person name="Sugimoto N."/>
            <person name="Sugita M."/>
            <person name="Sumikawa N."/>
            <person name="Tanurdzic M."/>
            <person name="Theissen G."/>
            <person name="Ulvskov P."/>
            <person name="Wakazuki S."/>
            <person name="Weng J.K."/>
            <person name="Willats W.W."/>
            <person name="Wipf D."/>
            <person name="Wolf P.G."/>
            <person name="Yang L."/>
            <person name="Zimmer A.D."/>
            <person name="Zhu Q."/>
            <person name="Mitros T."/>
            <person name="Hellsten U."/>
            <person name="Loque D."/>
            <person name="Otillar R."/>
            <person name="Salamov A."/>
            <person name="Schmutz J."/>
            <person name="Shapiro H."/>
            <person name="Lindquist E."/>
            <person name="Lucas S."/>
            <person name="Rokhsar D."/>
            <person name="Grigoriev I.V."/>
        </authorList>
    </citation>
    <scope>NUCLEOTIDE SEQUENCE [LARGE SCALE GENOMIC DNA]</scope>
</reference>
<keyword evidence="5" id="KW-1185">Reference proteome</keyword>
<dbReference type="FunFam" id="1.25.40.10:FF:000073">
    <property type="entry name" value="Pentatricopeptide repeat-containing protein chloroplastic"/>
    <property type="match status" value="1"/>
</dbReference>
<feature type="repeat" description="PPR" evidence="2">
    <location>
        <begin position="381"/>
        <end position="416"/>
    </location>
</feature>
<dbReference type="Pfam" id="PF01535">
    <property type="entry name" value="PPR"/>
    <property type="match status" value="4"/>
</dbReference>
<dbReference type="InterPro" id="IPR046960">
    <property type="entry name" value="PPR_At4g14850-like_plant"/>
</dbReference>
<dbReference type="OMA" id="QTFARMK"/>
<dbReference type="FunFam" id="1.25.40.10:FF:000031">
    <property type="entry name" value="Pentatricopeptide repeat-containing protein mitochondrial"/>
    <property type="match status" value="3"/>
</dbReference>
<evidence type="ECO:0000313" key="4">
    <source>
        <dbReference type="EMBL" id="EFJ32238.1"/>
    </source>
</evidence>
<dbReference type="InterPro" id="IPR002885">
    <property type="entry name" value="PPR_rpt"/>
</dbReference>
<dbReference type="FunFam" id="1.25.40.10:FF:000158">
    <property type="entry name" value="pentatricopeptide repeat-containing protein At2g33680"/>
    <property type="match status" value="1"/>
</dbReference>
<dbReference type="Gramene" id="EFJ32238">
    <property type="protein sequence ID" value="EFJ32238"/>
    <property type="gene ID" value="SELMODRAFT_85415"/>
</dbReference>
<organism evidence="5">
    <name type="scientific">Selaginella moellendorffii</name>
    <name type="common">Spikemoss</name>
    <dbReference type="NCBI Taxonomy" id="88036"/>
    <lineage>
        <taxon>Eukaryota</taxon>
        <taxon>Viridiplantae</taxon>
        <taxon>Streptophyta</taxon>
        <taxon>Embryophyta</taxon>
        <taxon>Tracheophyta</taxon>
        <taxon>Lycopodiopsida</taxon>
        <taxon>Selaginellales</taxon>
        <taxon>Selaginellaceae</taxon>
        <taxon>Selaginella</taxon>
    </lineage>
</organism>
<feature type="repeat" description="PPR" evidence="2">
    <location>
        <begin position="825"/>
        <end position="859"/>
    </location>
</feature>
<dbReference type="FunFam" id="1.25.40.10:FF:000381">
    <property type="entry name" value="Pentatricopeptide repeat-containing protein"/>
    <property type="match status" value="1"/>
</dbReference>
<evidence type="ECO:0000256" key="2">
    <source>
        <dbReference type="PROSITE-ProRule" id="PRU00708"/>
    </source>
</evidence>
<evidence type="ECO:0000313" key="5">
    <source>
        <dbReference type="Proteomes" id="UP000001514"/>
    </source>
</evidence>
<dbReference type="InterPro" id="IPR011990">
    <property type="entry name" value="TPR-like_helical_dom_sf"/>
</dbReference>
<dbReference type="Pfam" id="PF13041">
    <property type="entry name" value="PPR_2"/>
    <property type="match status" value="6"/>
</dbReference>
<dbReference type="eggNOG" id="KOG4197">
    <property type="taxonomic scope" value="Eukaryota"/>
</dbReference>
<gene>
    <name evidence="4" type="ORF">SELMODRAFT_85415</name>
</gene>
<evidence type="ECO:0008006" key="6">
    <source>
        <dbReference type="Google" id="ProtNLM"/>
    </source>
</evidence>
<name>D8R5Z8_SELML</name>
<evidence type="ECO:0000256" key="1">
    <source>
        <dbReference type="ARBA" id="ARBA00022737"/>
    </source>
</evidence>
<dbReference type="EMBL" id="GL377572">
    <property type="protein sequence ID" value="EFJ32238.1"/>
    <property type="molecule type" value="Genomic_DNA"/>
</dbReference>
<feature type="repeat" description="PPR" evidence="2">
    <location>
        <begin position="790"/>
        <end position="824"/>
    </location>
</feature>
<keyword evidence="3" id="KW-0472">Membrane</keyword>
<keyword evidence="3" id="KW-0812">Transmembrane</keyword>
<dbReference type="PROSITE" id="PS51375">
    <property type="entry name" value="PPR"/>
    <property type="match status" value="9"/>
</dbReference>
<feature type="repeat" description="PPR" evidence="2">
    <location>
        <begin position="689"/>
        <end position="723"/>
    </location>
</feature>
<feature type="repeat" description="PPR" evidence="2">
    <location>
        <begin position="177"/>
        <end position="211"/>
    </location>
</feature>
<dbReference type="Gene3D" id="1.25.40.10">
    <property type="entry name" value="Tetratricopeptide repeat domain"/>
    <property type="match status" value="7"/>
</dbReference>
<dbReference type="AlphaFoldDB" id="D8R5Z8"/>
<dbReference type="FunFam" id="1.25.40.10:FF:000285">
    <property type="entry name" value="Pentatricopeptide repeat-containing protein, chloroplastic"/>
    <property type="match status" value="1"/>
</dbReference>
<sequence>MDRRGIPPDRVMIKTLLTACTKLGALEEGKLIQDRLAGTQLELDIGVRNLTINMYVKCGCLDGAVQTFARMKRRDVVSWTVMIGAYSQDGKFSLSLQLFREMLLEGTAPNSVTFVSILSGCEAPSLLEQGRQIHALVVESSLESHVVVANSLLGMYSRCRSWEDSRMQTFARMKRRDVVSWTVMIGAYSQDGKFSLSIQLFREMLLEGTAPNSVTFVSILSGCEAPSLLEQGRQIHALVVESSLESHLDIGVLNLTINMYVKCGCLDGAVQTFARMKRRDVVSWTVMIGAYSQDGKFSLSLQLFREMLLEGTAPNSVTFVSILSGCEAPSLLEQGRQIHALVVESSLESHVVVANSLLGMYSRCRSWEDSRSLFDRMSVRDSVSWSTIIMACSREDSHCRDALPLYRSMLHEGVMPKTLALSMVLEACGSLAELKGGKLVHAHVIESGLEGDLVGISLVNMYAKCGTVGEARKVFDRINNRSRILWNSMITAYQEKDPHEALHLFREMQPEGVSPDRITFMTVLNACVNAADLENGRTIHTRIVDSGFAADVRVATALFNMYAKCGSLGEARGVFDSMVFRDVVSWNNMIAAYVQGRDGEGAISLCWAMQLEGMRPDKATFTSLLNACSDPNRLVDGRQIHSWIAESRLENDIVMVTGLITMYANCGSLNNAREIFDNIFSNSRQHHRDLFLWTSMITAYEQHGEYRKALELYEQMHSRQVEADRVTFISVLNACAHLSDLRQGQAIHARVMRRGLATDVAVANSIVFMYGKCGSFDEASIVFEKTKHKDISLWTALIASYARHGHGEQALWIFRRLRQDGIELSNLTFVAMLSACSHVGLIEEGCEFFASMAELGIEPNMEHHSCLVDLLARAGHLHTAEEFLSRMPVAANTIVLTALLAACRVHGDVERARRVAEKLEALDPESEAPYVTLSNIEMVLRFFFLGLSLPSLFLPLFFCRVIIPSATFE</sequence>
<evidence type="ECO:0000256" key="3">
    <source>
        <dbReference type="SAM" id="Phobius"/>
    </source>
</evidence>
<dbReference type="HOGENOM" id="CLU_002706_15_6_1"/>
<dbReference type="SUPFAM" id="SSF48452">
    <property type="entry name" value="TPR-like"/>
    <property type="match status" value="1"/>
</dbReference>
<protein>
    <recommendedName>
        <fullName evidence="6">Pentacotripeptide-repeat region of PRORP domain-containing protein</fullName>
    </recommendedName>
</protein>
<dbReference type="NCBIfam" id="TIGR00756">
    <property type="entry name" value="PPR"/>
    <property type="match status" value="5"/>
</dbReference>
<feature type="repeat" description="PPR" evidence="2">
    <location>
        <begin position="280"/>
        <end position="314"/>
    </location>
</feature>
<keyword evidence="3" id="KW-1133">Transmembrane helix</keyword>
<dbReference type="FunCoup" id="D8R5Z8">
    <property type="interactions" value="60"/>
</dbReference>
<feature type="repeat" description="PPR" evidence="2">
    <location>
        <begin position="482"/>
        <end position="515"/>
    </location>
</feature>
<dbReference type="GO" id="GO:0003723">
    <property type="term" value="F:RNA binding"/>
    <property type="evidence" value="ECO:0000318"/>
    <property type="project" value="GO_Central"/>
</dbReference>
<accession>D8R5Z8</accession>
<dbReference type="KEGG" id="smo:SELMODRAFT_85415"/>
<dbReference type="PANTHER" id="PTHR24015:SF548">
    <property type="entry name" value="OS08G0340900 PROTEIN"/>
    <property type="match status" value="1"/>
</dbReference>
<dbReference type="Proteomes" id="UP000001514">
    <property type="component" value="Unassembled WGS sequence"/>
</dbReference>
<proteinExistence type="predicted"/>
<keyword evidence="1" id="KW-0677">Repeat</keyword>